<dbReference type="Gene3D" id="1.20.1250.20">
    <property type="entry name" value="MFS general substrate transporter like domains"/>
    <property type="match status" value="1"/>
</dbReference>
<dbReference type="SUPFAM" id="SSF103473">
    <property type="entry name" value="MFS general substrate transporter"/>
    <property type="match status" value="1"/>
</dbReference>
<dbReference type="AlphaFoldDB" id="X0RT68"/>
<evidence type="ECO:0000256" key="1">
    <source>
        <dbReference type="SAM" id="Phobius"/>
    </source>
</evidence>
<dbReference type="PROSITE" id="PS50850">
    <property type="entry name" value="MFS"/>
    <property type="match status" value="1"/>
</dbReference>
<dbReference type="PANTHER" id="PTHR23518:SF2">
    <property type="entry name" value="MAJOR FACILITATOR SUPERFAMILY TRANSPORTER"/>
    <property type="match status" value="1"/>
</dbReference>
<sequence>MAVLSSFGFQIFWSFVVVYCTEELGMTKMQWSIASIIANFVGALFMIPSGFLSDRARRKPYIILSQALVSFSSLGYVLSTGFQSLVVTRLIGGVGEGLGGNIMGSMGGPVWNALVNEVAPAEYRGSVLGMMGTLTGLIVTPAPMLGGYIYETFSPQTPFYASFALGITGCLIFTLFVKESPREETPQADLG</sequence>
<name>X0RT68_9ZZZZ</name>
<keyword evidence="1" id="KW-0472">Membrane</keyword>
<evidence type="ECO:0000259" key="2">
    <source>
        <dbReference type="PROSITE" id="PS50850"/>
    </source>
</evidence>
<dbReference type="Pfam" id="PF07690">
    <property type="entry name" value="MFS_1"/>
    <property type="match status" value="1"/>
</dbReference>
<dbReference type="InterPro" id="IPR036259">
    <property type="entry name" value="MFS_trans_sf"/>
</dbReference>
<feature type="domain" description="Major facilitator superfamily (MFS) profile" evidence="2">
    <location>
        <begin position="1"/>
        <end position="191"/>
    </location>
</feature>
<feature type="transmembrane region" description="Helical" evidence="1">
    <location>
        <begin position="61"/>
        <end position="78"/>
    </location>
</feature>
<feature type="transmembrane region" description="Helical" evidence="1">
    <location>
        <begin position="158"/>
        <end position="177"/>
    </location>
</feature>
<reference evidence="3" key="1">
    <citation type="journal article" date="2014" name="Front. Microbiol.">
        <title>High frequency of phylogenetically diverse reductive dehalogenase-homologous genes in deep subseafloor sedimentary metagenomes.</title>
        <authorList>
            <person name="Kawai M."/>
            <person name="Futagami T."/>
            <person name="Toyoda A."/>
            <person name="Takaki Y."/>
            <person name="Nishi S."/>
            <person name="Hori S."/>
            <person name="Arai W."/>
            <person name="Tsubouchi T."/>
            <person name="Morono Y."/>
            <person name="Uchiyama I."/>
            <person name="Ito T."/>
            <person name="Fujiyama A."/>
            <person name="Inagaki F."/>
            <person name="Takami H."/>
        </authorList>
    </citation>
    <scope>NUCLEOTIDE SEQUENCE</scope>
    <source>
        <strain evidence="3">Expedition CK06-06</strain>
    </source>
</reference>
<evidence type="ECO:0000313" key="3">
    <source>
        <dbReference type="EMBL" id="GAF72039.1"/>
    </source>
</evidence>
<dbReference type="GO" id="GO:0022857">
    <property type="term" value="F:transmembrane transporter activity"/>
    <property type="evidence" value="ECO:0007669"/>
    <property type="project" value="InterPro"/>
</dbReference>
<dbReference type="InterPro" id="IPR020846">
    <property type="entry name" value="MFS_dom"/>
</dbReference>
<gene>
    <name evidence="3" type="ORF">S01H1_00330</name>
</gene>
<keyword evidence="1" id="KW-0812">Transmembrane</keyword>
<dbReference type="InterPro" id="IPR011701">
    <property type="entry name" value="MFS"/>
</dbReference>
<proteinExistence type="predicted"/>
<keyword evidence="1" id="KW-1133">Transmembrane helix</keyword>
<accession>X0RT68</accession>
<protein>
    <recommendedName>
        <fullName evidence="2">Major facilitator superfamily (MFS) profile domain-containing protein</fullName>
    </recommendedName>
</protein>
<dbReference type="EMBL" id="BARS01000112">
    <property type="protein sequence ID" value="GAF72039.1"/>
    <property type="molecule type" value="Genomic_DNA"/>
</dbReference>
<comment type="caution">
    <text evidence="3">The sequence shown here is derived from an EMBL/GenBank/DDBJ whole genome shotgun (WGS) entry which is preliminary data.</text>
</comment>
<feature type="transmembrane region" description="Helical" evidence="1">
    <location>
        <begin position="98"/>
        <end position="115"/>
    </location>
</feature>
<feature type="transmembrane region" description="Helical" evidence="1">
    <location>
        <begin position="30"/>
        <end position="49"/>
    </location>
</feature>
<organism evidence="3">
    <name type="scientific">marine sediment metagenome</name>
    <dbReference type="NCBI Taxonomy" id="412755"/>
    <lineage>
        <taxon>unclassified sequences</taxon>
        <taxon>metagenomes</taxon>
        <taxon>ecological metagenomes</taxon>
    </lineage>
</organism>
<feature type="transmembrane region" description="Helical" evidence="1">
    <location>
        <begin position="127"/>
        <end position="146"/>
    </location>
</feature>
<dbReference type="PANTHER" id="PTHR23518">
    <property type="entry name" value="C-METHYLTRANSFERASE"/>
    <property type="match status" value="1"/>
</dbReference>